<organism evidence="2 3">
    <name type="scientific">Curvularia clavata</name>
    <dbReference type="NCBI Taxonomy" id="95742"/>
    <lineage>
        <taxon>Eukaryota</taxon>
        <taxon>Fungi</taxon>
        <taxon>Dikarya</taxon>
        <taxon>Ascomycota</taxon>
        <taxon>Pezizomycotina</taxon>
        <taxon>Dothideomycetes</taxon>
        <taxon>Pleosporomycetidae</taxon>
        <taxon>Pleosporales</taxon>
        <taxon>Pleosporineae</taxon>
        <taxon>Pleosporaceae</taxon>
        <taxon>Curvularia</taxon>
    </lineage>
</organism>
<protein>
    <submittedName>
        <fullName evidence="2">Uncharacterized protein</fullName>
    </submittedName>
</protein>
<dbReference type="Proteomes" id="UP001056012">
    <property type="component" value="Chromosome 4"/>
</dbReference>
<feature type="region of interest" description="Disordered" evidence="1">
    <location>
        <begin position="450"/>
        <end position="481"/>
    </location>
</feature>
<feature type="compositionally biased region" description="Polar residues" evidence="1">
    <location>
        <begin position="116"/>
        <end position="129"/>
    </location>
</feature>
<feature type="region of interest" description="Disordered" evidence="1">
    <location>
        <begin position="1"/>
        <end position="129"/>
    </location>
</feature>
<dbReference type="EMBL" id="CP089277">
    <property type="protein sequence ID" value="USP78627.1"/>
    <property type="molecule type" value="Genomic_DNA"/>
</dbReference>
<sequence length="481" mass="54724">MATLSPDVRDSTLKSLKLTCPSAEVIEDPPSPSSDDMPSNERQGYPFPEVGDEWSDEEVLIPRQRRKTQYIPPLMFEKITATSAETSSDDSSVPSPSPRPQRAGGKGSPSVPLKSPSRQSTSRGNSQDELVQRFYQLTRERDALRKELQRKSMGINGTSGRGSKLYRSEEDTLIEELLALRHEIRMWSEEYFSGPIKTSSKRPYLHRARELFGNLTDNYQVYLKDPEDRPLLIQAYIWMRLQQKIFNNWQKGSGYVWAGKLGDKKLRDINDTLRKAVKNEAEAAEYHRWRSLTVNLLVPQIDGKWRPTFDATPVLKQISRFCSRMRRKLRPWSTRSLSAGKEQLGTIVSASVALDLKMKRQLADYRFVTFTGGKKDQYWGYGFYDSEMEDVFDDDDSDDMGGGYSSNDNPRGRRVELALAPALERCGNANGHVFDQSFVMVKADVSCERLEKRKQQPRSRAGGSTVGGRRGKKGFGSFWGR</sequence>
<evidence type="ECO:0000256" key="1">
    <source>
        <dbReference type="SAM" id="MobiDB-lite"/>
    </source>
</evidence>
<gene>
    <name evidence="2" type="ORF">yc1106_05901</name>
</gene>
<feature type="compositionally biased region" description="Acidic residues" evidence="1">
    <location>
        <begin position="50"/>
        <end position="59"/>
    </location>
</feature>
<evidence type="ECO:0000313" key="2">
    <source>
        <dbReference type="EMBL" id="USP78627.1"/>
    </source>
</evidence>
<dbReference type="OrthoDB" id="5213630at2759"/>
<keyword evidence="3" id="KW-1185">Reference proteome</keyword>
<dbReference type="VEuPathDB" id="FungiDB:yc1106_05901"/>
<accession>A0A9Q8Z8X1</accession>
<proteinExistence type="predicted"/>
<evidence type="ECO:0000313" key="3">
    <source>
        <dbReference type="Proteomes" id="UP001056012"/>
    </source>
</evidence>
<reference evidence="2" key="1">
    <citation type="submission" date="2021-12" db="EMBL/GenBank/DDBJ databases">
        <title>Curvularia clavata genome.</title>
        <authorList>
            <person name="Cao Y."/>
        </authorList>
    </citation>
    <scope>NUCLEOTIDE SEQUENCE</scope>
    <source>
        <strain evidence="2">Yc1106</strain>
    </source>
</reference>
<name>A0A9Q8Z8X1_CURCL</name>
<dbReference type="AlphaFoldDB" id="A0A9Q8Z8X1"/>